<dbReference type="AlphaFoldDB" id="A0A378FYD8"/>
<feature type="transmembrane region" description="Helical" evidence="1">
    <location>
        <begin position="40"/>
        <end position="60"/>
    </location>
</feature>
<keyword evidence="1" id="KW-0472">Membrane</keyword>
<dbReference type="EMBL" id="UGNC01000005">
    <property type="protein sequence ID" value="STW49183.1"/>
    <property type="molecule type" value="Genomic_DNA"/>
</dbReference>
<reference evidence="2 3" key="1">
    <citation type="submission" date="2018-06" db="EMBL/GenBank/DDBJ databases">
        <authorList>
            <consortium name="Pathogen Informatics"/>
            <person name="Doyle S."/>
        </authorList>
    </citation>
    <scope>NUCLEOTIDE SEQUENCE [LARGE SCALE GENOMIC DNA]</scope>
    <source>
        <strain evidence="2 3">NCTC9617</strain>
    </source>
</reference>
<keyword evidence="1" id="KW-0812">Transmembrane</keyword>
<name>A0A378FYD8_KLEPN</name>
<accession>A0A378FYD8</accession>
<proteinExistence type="predicted"/>
<keyword evidence="1" id="KW-1133">Transmembrane helix</keyword>
<protein>
    <submittedName>
        <fullName evidence="2">Uncharacterized protein</fullName>
    </submittedName>
</protein>
<evidence type="ECO:0000256" key="1">
    <source>
        <dbReference type="SAM" id="Phobius"/>
    </source>
</evidence>
<gene>
    <name evidence="2" type="ORF">NCTC9617_05808</name>
</gene>
<organism evidence="2 3">
    <name type="scientific">Klebsiella pneumoniae</name>
    <dbReference type="NCBI Taxonomy" id="573"/>
    <lineage>
        <taxon>Bacteria</taxon>
        <taxon>Pseudomonadati</taxon>
        <taxon>Pseudomonadota</taxon>
        <taxon>Gammaproteobacteria</taxon>
        <taxon>Enterobacterales</taxon>
        <taxon>Enterobacteriaceae</taxon>
        <taxon>Klebsiella/Raoultella group</taxon>
        <taxon>Klebsiella</taxon>
        <taxon>Klebsiella pneumoniae complex</taxon>
    </lineage>
</organism>
<sequence length="68" mass="7407">MGWLLLVPAMVGVLLARLATVGIALCFRRWLGTQGCLRWRGPLALFSGLTVLCIGGNALIRQILNMIK</sequence>
<dbReference type="Proteomes" id="UP000255167">
    <property type="component" value="Unassembled WGS sequence"/>
</dbReference>
<evidence type="ECO:0000313" key="3">
    <source>
        <dbReference type="Proteomes" id="UP000255167"/>
    </source>
</evidence>
<evidence type="ECO:0000313" key="2">
    <source>
        <dbReference type="EMBL" id="STW49183.1"/>
    </source>
</evidence>